<evidence type="ECO:0000256" key="8">
    <source>
        <dbReference type="ARBA" id="ARBA00022989"/>
    </source>
</evidence>
<feature type="transmembrane region" description="Helical" evidence="11">
    <location>
        <begin position="445"/>
        <end position="466"/>
    </location>
</feature>
<keyword evidence="8 11" id="KW-1133">Transmembrane helix</keyword>
<dbReference type="InterPro" id="IPR036034">
    <property type="entry name" value="PDZ_sf"/>
</dbReference>
<dbReference type="PANTHER" id="PTHR42837">
    <property type="entry name" value="REGULATOR OF SIGMA-E PROTEASE RSEP"/>
    <property type="match status" value="1"/>
</dbReference>
<dbReference type="Gene3D" id="2.30.42.10">
    <property type="match status" value="1"/>
</dbReference>
<keyword evidence="9 13" id="KW-0482">Metalloprotease</keyword>
<dbReference type="EMBL" id="JASCXW010000013">
    <property type="protein sequence ID" value="MDI6452886.1"/>
    <property type="molecule type" value="Genomic_DNA"/>
</dbReference>
<dbReference type="PANTHER" id="PTHR42837:SF2">
    <property type="entry name" value="MEMBRANE METALLOPROTEASE ARASP2, CHLOROPLASTIC-RELATED"/>
    <property type="match status" value="1"/>
</dbReference>
<evidence type="ECO:0000256" key="3">
    <source>
        <dbReference type="ARBA" id="ARBA00007931"/>
    </source>
</evidence>
<dbReference type="GO" id="GO:0004222">
    <property type="term" value="F:metalloendopeptidase activity"/>
    <property type="evidence" value="ECO:0007669"/>
    <property type="project" value="InterPro"/>
</dbReference>
<dbReference type="Proteomes" id="UP001431532">
    <property type="component" value="Unassembled WGS sequence"/>
</dbReference>
<proteinExistence type="inferred from homology"/>
<comment type="cofactor">
    <cofactor evidence="1">
        <name>Zn(2+)</name>
        <dbReference type="ChEBI" id="CHEBI:29105"/>
    </cofactor>
</comment>
<evidence type="ECO:0000313" key="14">
    <source>
        <dbReference type="Proteomes" id="UP001431532"/>
    </source>
</evidence>
<dbReference type="NCBIfam" id="TIGR00054">
    <property type="entry name" value="RIP metalloprotease RseP"/>
    <property type="match status" value="1"/>
</dbReference>
<evidence type="ECO:0000256" key="11">
    <source>
        <dbReference type="SAM" id="Phobius"/>
    </source>
</evidence>
<sequence length="523" mass="57537">MFIFDLIIFILVLGVIILIHEAGHFYFAKKAGILCHEFSIGMGPALFQKRKGETMYSIRGIPIGGYVSMAGESINDALIRKEQVIGVKFNSQGHISQIILNDALPNDAIGIVKAYDLYGKDFDPLYIELEVDGVTTRYSVKRDAVYRMTDKKEMWITPSEKSFESKTLWQRFLVIFAGPLMNFILALVLFLIVGFFLLKPNTDSSEIDYVAVGSPAESIGLEESDIITVINGQNINTWDDLSNVMRSLNSVSLSLSYTREGITFTESDVVVSAIIQMAGITNRAADGTIYSDQAVVGQAFGRAKTDGRLEANDVIQSITVNGGTPNVINSWDDIIDVFRRETSGDLVITYLRGSEILDAEYSMISERALAKLGHPSILFQLGVSPTADFNLGYTLSYPFVAFYSNTRQVFSTLGLLFDKSENLGIGDLSGPVGIFSLVSSTTSQGFVAILGFTAFLSINIGLLNLLPIPALDGGRLVFLGIEAVTRKPLNKKLENTINNVMFFLLLGLFVFVTYNDILRLIRG</sequence>
<dbReference type="Pfam" id="PF02163">
    <property type="entry name" value="Peptidase_M50"/>
    <property type="match status" value="1"/>
</dbReference>
<dbReference type="GO" id="GO:0006508">
    <property type="term" value="P:proteolysis"/>
    <property type="evidence" value="ECO:0007669"/>
    <property type="project" value="UniProtKB-KW"/>
</dbReference>
<dbReference type="SMART" id="SM00228">
    <property type="entry name" value="PDZ"/>
    <property type="match status" value="1"/>
</dbReference>
<evidence type="ECO:0000256" key="10">
    <source>
        <dbReference type="ARBA" id="ARBA00023136"/>
    </source>
</evidence>
<evidence type="ECO:0000259" key="12">
    <source>
        <dbReference type="SMART" id="SM00228"/>
    </source>
</evidence>
<dbReference type="InterPro" id="IPR008915">
    <property type="entry name" value="Peptidase_M50"/>
</dbReference>
<protein>
    <submittedName>
        <fullName evidence="13">RIP metalloprotease RseP</fullName>
    </submittedName>
</protein>
<feature type="transmembrane region" description="Helical" evidence="11">
    <location>
        <begin position="172"/>
        <end position="198"/>
    </location>
</feature>
<evidence type="ECO:0000256" key="1">
    <source>
        <dbReference type="ARBA" id="ARBA00001947"/>
    </source>
</evidence>
<keyword evidence="6" id="KW-0378">Hydrolase</keyword>
<keyword evidence="10 11" id="KW-0472">Membrane</keyword>
<evidence type="ECO:0000256" key="2">
    <source>
        <dbReference type="ARBA" id="ARBA00004141"/>
    </source>
</evidence>
<evidence type="ECO:0000256" key="9">
    <source>
        <dbReference type="ARBA" id="ARBA00023049"/>
    </source>
</evidence>
<gene>
    <name evidence="13" type="primary">rseP</name>
    <name evidence="13" type="ORF">QJ521_04860</name>
</gene>
<dbReference type="InterPro" id="IPR004387">
    <property type="entry name" value="Pept_M50_Zn"/>
</dbReference>
<evidence type="ECO:0000313" key="13">
    <source>
        <dbReference type="EMBL" id="MDI6452886.1"/>
    </source>
</evidence>
<dbReference type="Pfam" id="PF17820">
    <property type="entry name" value="PDZ_6"/>
    <property type="match status" value="1"/>
</dbReference>
<feature type="domain" description="PDZ" evidence="12">
    <location>
        <begin position="191"/>
        <end position="261"/>
    </location>
</feature>
<dbReference type="RefSeq" id="WP_282839311.1">
    <property type="nucleotide sequence ID" value="NZ_JASCXW010000013.1"/>
</dbReference>
<name>A0AAW6U4J0_9MOLU</name>
<evidence type="ECO:0000256" key="7">
    <source>
        <dbReference type="ARBA" id="ARBA00022833"/>
    </source>
</evidence>
<feature type="transmembrane region" description="Helical" evidence="11">
    <location>
        <begin position="6"/>
        <end position="27"/>
    </location>
</feature>
<keyword evidence="5 11" id="KW-0812">Transmembrane</keyword>
<dbReference type="GO" id="GO:0016020">
    <property type="term" value="C:membrane"/>
    <property type="evidence" value="ECO:0007669"/>
    <property type="project" value="UniProtKB-SubCell"/>
</dbReference>
<dbReference type="SUPFAM" id="SSF50156">
    <property type="entry name" value="PDZ domain-like"/>
    <property type="match status" value="1"/>
</dbReference>
<organism evidence="13 14">
    <name type="scientific">Peloplasma aerotolerans</name>
    <dbReference type="NCBI Taxonomy" id="3044389"/>
    <lineage>
        <taxon>Bacteria</taxon>
        <taxon>Bacillati</taxon>
        <taxon>Mycoplasmatota</taxon>
        <taxon>Mollicutes</taxon>
        <taxon>Acholeplasmatales</taxon>
        <taxon>Acholeplasmataceae</taxon>
        <taxon>Peloplasma</taxon>
    </lineage>
</organism>
<feature type="transmembrane region" description="Helical" evidence="11">
    <location>
        <begin position="496"/>
        <end position="514"/>
    </location>
</feature>
<evidence type="ECO:0000256" key="4">
    <source>
        <dbReference type="ARBA" id="ARBA00022670"/>
    </source>
</evidence>
<comment type="caution">
    <text evidence="13">The sequence shown here is derived from an EMBL/GenBank/DDBJ whole genome shotgun (WGS) entry which is preliminary data.</text>
</comment>
<keyword evidence="14" id="KW-1185">Reference proteome</keyword>
<reference evidence="13" key="1">
    <citation type="submission" date="2023-05" db="EMBL/GenBank/DDBJ databases">
        <title>Mariniplasma microaerophilum sp. nov., a novel anaerobic mollicute isolated from terrestrial mud volcano, Taman Peninsula, Russia.</title>
        <authorList>
            <person name="Khomyakova M.A."/>
            <person name="Merkel A.Y."/>
            <person name="Slobodkin A.I."/>
        </authorList>
    </citation>
    <scope>NUCLEOTIDE SEQUENCE</scope>
    <source>
        <strain evidence="13">M4Ah</strain>
    </source>
</reference>
<evidence type="ECO:0000256" key="5">
    <source>
        <dbReference type="ARBA" id="ARBA00022692"/>
    </source>
</evidence>
<evidence type="ECO:0000256" key="6">
    <source>
        <dbReference type="ARBA" id="ARBA00022801"/>
    </source>
</evidence>
<accession>A0AAW6U4J0</accession>
<dbReference type="InterPro" id="IPR041489">
    <property type="entry name" value="PDZ_6"/>
</dbReference>
<comment type="subcellular location">
    <subcellularLocation>
        <location evidence="2">Membrane</location>
        <topology evidence="2">Multi-pass membrane protein</topology>
    </subcellularLocation>
</comment>
<dbReference type="CDD" id="cd06163">
    <property type="entry name" value="S2P-M50_PDZ_RseP-like"/>
    <property type="match status" value="1"/>
</dbReference>
<dbReference type="InterPro" id="IPR001478">
    <property type="entry name" value="PDZ"/>
</dbReference>
<keyword evidence="7" id="KW-0862">Zinc</keyword>
<keyword evidence="4" id="KW-0645">Protease</keyword>
<comment type="similarity">
    <text evidence="3">Belongs to the peptidase M50B family.</text>
</comment>
<dbReference type="AlphaFoldDB" id="A0AAW6U4J0"/>